<evidence type="ECO:0000259" key="9">
    <source>
        <dbReference type="Pfam" id="PF13231"/>
    </source>
</evidence>
<evidence type="ECO:0000256" key="1">
    <source>
        <dbReference type="ARBA" id="ARBA00004651"/>
    </source>
</evidence>
<protein>
    <submittedName>
        <fullName evidence="10">ArnT family glycosyltransferase</fullName>
        <ecNumber evidence="10">2.4.-.-</ecNumber>
    </submittedName>
</protein>
<feature type="transmembrane region" description="Helical" evidence="8">
    <location>
        <begin position="68"/>
        <end position="96"/>
    </location>
</feature>
<dbReference type="InterPro" id="IPR050297">
    <property type="entry name" value="LipidA_mod_glycosyltrf_83"/>
</dbReference>
<dbReference type="RefSeq" id="WP_266151630.1">
    <property type="nucleotide sequence ID" value="NZ_CP064028.1"/>
</dbReference>
<feature type="transmembrane region" description="Helical" evidence="8">
    <location>
        <begin position="317"/>
        <end position="335"/>
    </location>
</feature>
<feature type="transmembrane region" description="Helical" evidence="8">
    <location>
        <begin position="259"/>
        <end position="279"/>
    </location>
</feature>
<evidence type="ECO:0000256" key="2">
    <source>
        <dbReference type="ARBA" id="ARBA00022475"/>
    </source>
</evidence>
<keyword evidence="7 8" id="KW-0472">Membrane</keyword>
<proteinExistence type="predicted"/>
<feature type="transmembrane region" description="Helical" evidence="8">
    <location>
        <begin position="207"/>
        <end position="227"/>
    </location>
</feature>
<keyword evidence="3 10" id="KW-0328">Glycosyltransferase</keyword>
<dbReference type="Proteomes" id="UP001595961">
    <property type="component" value="Unassembled WGS sequence"/>
</dbReference>
<evidence type="ECO:0000256" key="6">
    <source>
        <dbReference type="ARBA" id="ARBA00022989"/>
    </source>
</evidence>
<keyword evidence="6 8" id="KW-1133">Transmembrane helix</keyword>
<accession>A0ABV9C829</accession>
<evidence type="ECO:0000256" key="7">
    <source>
        <dbReference type="ARBA" id="ARBA00023136"/>
    </source>
</evidence>
<gene>
    <name evidence="10" type="ORF">ACFO5W_20240</name>
</gene>
<dbReference type="GO" id="GO:0016757">
    <property type="term" value="F:glycosyltransferase activity"/>
    <property type="evidence" value="ECO:0007669"/>
    <property type="project" value="UniProtKB-KW"/>
</dbReference>
<dbReference type="PANTHER" id="PTHR33908:SF11">
    <property type="entry name" value="MEMBRANE PROTEIN"/>
    <property type="match status" value="1"/>
</dbReference>
<keyword evidence="5 8" id="KW-0812">Transmembrane</keyword>
<evidence type="ECO:0000313" key="10">
    <source>
        <dbReference type="EMBL" id="MFC4528985.1"/>
    </source>
</evidence>
<evidence type="ECO:0000256" key="4">
    <source>
        <dbReference type="ARBA" id="ARBA00022679"/>
    </source>
</evidence>
<evidence type="ECO:0000256" key="3">
    <source>
        <dbReference type="ARBA" id="ARBA00022676"/>
    </source>
</evidence>
<feature type="transmembrane region" description="Helical" evidence="8">
    <location>
        <begin position="291"/>
        <end position="311"/>
    </location>
</feature>
<dbReference type="Pfam" id="PF13231">
    <property type="entry name" value="PMT_2"/>
    <property type="match status" value="1"/>
</dbReference>
<feature type="transmembrane region" description="Helical" evidence="8">
    <location>
        <begin position="378"/>
        <end position="398"/>
    </location>
</feature>
<dbReference type="EMBL" id="JBHSGA010000025">
    <property type="protein sequence ID" value="MFC4528985.1"/>
    <property type="molecule type" value="Genomic_DNA"/>
</dbReference>
<evidence type="ECO:0000256" key="8">
    <source>
        <dbReference type="SAM" id="Phobius"/>
    </source>
</evidence>
<name>A0ABV9C829_9GAMM</name>
<feature type="domain" description="Glycosyltransferase RgtA/B/C/D-like" evidence="9">
    <location>
        <begin position="64"/>
        <end position="216"/>
    </location>
</feature>
<comment type="caution">
    <text evidence="10">The sequence shown here is derived from an EMBL/GenBank/DDBJ whole genome shotgun (WGS) entry which is preliminary data.</text>
</comment>
<keyword evidence="2" id="KW-1003">Cell membrane</keyword>
<keyword evidence="4 10" id="KW-0808">Transferase</keyword>
<sequence>MNSRLGRLGTLRVSPALLMLLLLPLLTVLPAVPIDETRYLSIAWEMRQGGSWITLHLNGFPYVDKPPLLFWMINASWSVLGTSLWSARAMVLLFGMGCVELCRRLERRLAPDATGQAAWLLMGFIFFALFSGVVMFDVTLCFCVLLGFLAIVSYVQTGSRGALLMLFVASVLGVLAKGPVALLHLALPILAARWWSAAEQPASWRKVIAMVLVAVLGGLPTLLWAWAAVHNLSATDAHNLLLRQTAGRVVESFAHKRPFWWYLPWVPVLLLPWPILVRWRRVAAVVREQSGAAAARFGLSASVPALIAFCLVSGKQMHYLLPLLPGVALLLGTWLRRDRELLSSRRMWAMVVVFAALWLWSRFGRPPMPLVDTNGDTAIWLHLLSASLIALAALYLLISRRARPERRSTVAMLLLTMALLPIARVQVLGAMDLTDIAQRVASLRERGIPMARSDDEPGLITFLARLPEPLAAAPDPLAWAKQYPDGYFLFYSGRGRVPPGVEDSAKFANGWVGLVSSRAALANPKLLERPPKSAPRLDVN</sequence>
<evidence type="ECO:0000256" key="5">
    <source>
        <dbReference type="ARBA" id="ARBA00022692"/>
    </source>
</evidence>
<feature type="transmembrane region" description="Helical" evidence="8">
    <location>
        <begin position="410"/>
        <end position="431"/>
    </location>
</feature>
<keyword evidence="11" id="KW-1185">Reference proteome</keyword>
<evidence type="ECO:0000313" key="11">
    <source>
        <dbReference type="Proteomes" id="UP001595961"/>
    </source>
</evidence>
<feature type="transmembrane region" description="Helical" evidence="8">
    <location>
        <begin position="162"/>
        <end position="195"/>
    </location>
</feature>
<dbReference type="PANTHER" id="PTHR33908">
    <property type="entry name" value="MANNOSYLTRANSFERASE YKCB-RELATED"/>
    <property type="match status" value="1"/>
</dbReference>
<organism evidence="10 11">
    <name type="scientific">Dyella halodurans</name>
    <dbReference type="NCBI Taxonomy" id="1920171"/>
    <lineage>
        <taxon>Bacteria</taxon>
        <taxon>Pseudomonadati</taxon>
        <taxon>Pseudomonadota</taxon>
        <taxon>Gammaproteobacteria</taxon>
        <taxon>Lysobacterales</taxon>
        <taxon>Rhodanobacteraceae</taxon>
        <taxon>Dyella</taxon>
    </lineage>
</organism>
<dbReference type="EC" id="2.4.-.-" evidence="10"/>
<dbReference type="InterPro" id="IPR038731">
    <property type="entry name" value="RgtA/B/C-like"/>
</dbReference>
<feature type="transmembrane region" description="Helical" evidence="8">
    <location>
        <begin position="347"/>
        <end position="363"/>
    </location>
</feature>
<feature type="transmembrane region" description="Helical" evidence="8">
    <location>
        <begin position="117"/>
        <end position="150"/>
    </location>
</feature>
<reference evidence="11" key="1">
    <citation type="journal article" date="2019" name="Int. J. Syst. Evol. Microbiol.">
        <title>The Global Catalogue of Microorganisms (GCM) 10K type strain sequencing project: providing services to taxonomists for standard genome sequencing and annotation.</title>
        <authorList>
            <consortium name="The Broad Institute Genomics Platform"/>
            <consortium name="The Broad Institute Genome Sequencing Center for Infectious Disease"/>
            <person name="Wu L."/>
            <person name="Ma J."/>
        </authorList>
    </citation>
    <scope>NUCLEOTIDE SEQUENCE [LARGE SCALE GENOMIC DNA]</scope>
    <source>
        <strain evidence="11">CCM 4481</strain>
    </source>
</reference>
<comment type="subcellular location">
    <subcellularLocation>
        <location evidence="1">Cell membrane</location>
        <topology evidence="1">Multi-pass membrane protein</topology>
    </subcellularLocation>
</comment>